<organism evidence="9 10">
    <name type="scientific">Seonamhaeicola maritimus</name>
    <dbReference type="NCBI Taxonomy" id="2591822"/>
    <lineage>
        <taxon>Bacteria</taxon>
        <taxon>Pseudomonadati</taxon>
        <taxon>Bacteroidota</taxon>
        <taxon>Flavobacteriia</taxon>
        <taxon>Flavobacteriales</taxon>
        <taxon>Flavobacteriaceae</taxon>
    </lineage>
</organism>
<dbReference type="InterPro" id="IPR008969">
    <property type="entry name" value="CarboxyPept-like_regulatory"/>
</dbReference>
<dbReference type="InterPro" id="IPR018247">
    <property type="entry name" value="EF_Hand_1_Ca_BS"/>
</dbReference>
<dbReference type="InterPro" id="IPR036942">
    <property type="entry name" value="Beta-barrel_TonB_sf"/>
</dbReference>
<evidence type="ECO:0000256" key="7">
    <source>
        <dbReference type="PROSITE-ProRule" id="PRU01360"/>
    </source>
</evidence>
<evidence type="ECO:0000256" key="4">
    <source>
        <dbReference type="ARBA" id="ARBA00022692"/>
    </source>
</evidence>
<dbReference type="InterPro" id="IPR037066">
    <property type="entry name" value="Plug_dom_sf"/>
</dbReference>
<dbReference type="NCBIfam" id="TIGR04056">
    <property type="entry name" value="OMP_RagA_SusC"/>
    <property type="match status" value="1"/>
</dbReference>
<keyword evidence="10" id="KW-1185">Reference proteome</keyword>
<dbReference type="Gene3D" id="2.40.170.20">
    <property type="entry name" value="TonB-dependent receptor, beta-barrel domain"/>
    <property type="match status" value="1"/>
</dbReference>
<keyword evidence="4 7" id="KW-0812">Transmembrane</keyword>
<dbReference type="InterPro" id="IPR023996">
    <property type="entry name" value="TonB-dep_OMP_SusC/RagA"/>
</dbReference>
<dbReference type="Pfam" id="PF13715">
    <property type="entry name" value="CarbopepD_reg_2"/>
    <property type="match status" value="1"/>
</dbReference>
<dbReference type="AlphaFoldDB" id="A0A5C7GE69"/>
<evidence type="ECO:0000256" key="2">
    <source>
        <dbReference type="ARBA" id="ARBA00022448"/>
    </source>
</evidence>
<dbReference type="Proteomes" id="UP000321080">
    <property type="component" value="Unassembled WGS sequence"/>
</dbReference>
<keyword evidence="9" id="KW-0675">Receptor</keyword>
<dbReference type="InterPro" id="IPR023997">
    <property type="entry name" value="TonB-dep_OMP_SusC/RagA_CS"/>
</dbReference>
<name>A0A5C7GE69_9FLAO</name>
<evidence type="ECO:0000259" key="8">
    <source>
        <dbReference type="Pfam" id="PF07715"/>
    </source>
</evidence>
<proteinExistence type="inferred from homology"/>
<dbReference type="EMBL" id="VRKQ01000021">
    <property type="protein sequence ID" value="TXG34782.1"/>
    <property type="molecule type" value="Genomic_DNA"/>
</dbReference>
<comment type="subcellular location">
    <subcellularLocation>
        <location evidence="1 7">Cell outer membrane</location>
        <topology evidence="1 7">Multi-pass membrane protein</topology>
    </subcellularLocation>
</comment>
<dbReference type="SUPFAM" id="SSF56935">
    <property type="entry name" value="Porins"/>
    <property type="match status" value="1"/>
</dbReference>
<dbReference type="SUPFAM" id="SSF49464">
    <property type="entry name" value="Carboxypeptidase regulatory domain-like"/>
    <property type="match status" value="1"/>
</dbReference>
<dbReference type="NCBIfam" id="TIGR04057">
    <property type="entry name" value="SusC_RagA_signa"/>
    <property type="match status" value="1"/>
</dbReference>
<dbReference type="GO" id="GO:0009279">
    <property type="term" value="C:cell outer membrane"/>
    <property type="evidence" value="ECO:0007669"/>
    <property type="project" value="UniProtKB-SubCell"/>
</dbReference>
<dbReference type="FunFam" id="2.60.40.1120:FF:000003">
    <property type="entry name" value="Outer membrane protein Omp121"/>
    <property type="match status" value="1"/>
</dbReference>
<reference evidence="9 10" key="1">
    <citation type="submission" date="2019-08" db="EMBL/GenBank/DDBJ databases">
        <title>Seonamhaeicola sediminis sp. nov., isolated from marine sediment.</title>
        <authorList>
            <person name="Cao W.R."/>
        </authorList>
    </citation>
    <scope>NUCLEOTIDE SEQUENCE [LARGE SCALE GENOMIC DNA]</scope>
    <source>
        <strain evidence="9 10">1505</strain>
    </source>
</reference>
<evidence type="ECO:0000313" key="10">
    <source>
        <dbReference type="Proteomes" id="UP000321080"/>
    </source>
</evidence>
<evidence type="ECO:0000256" key="1">
    <source>
        <dbReference type="ARBA" id="ARBA00004571"/>
    </source>
</evidence>
<evidence type="ECO:0000256" key="6">
    <source>
        <dbReference type="ARBA" id="ARBA00023237"/>
    </source>
</evidence>
<dbReference type="InterPro" id="IPR039426">
    <property type="entry name" value="TonB-dep_rcpt-like"/>
</dbReference>
<dbReference type="Gene3D" id="2.60.40.1120">
    <property type="entry name" value="Carboxypeptidase-like, regulatory domain"/>
    <property type="match status" value="1"/>
</dbReference>
<accession>A0A5C7GE69</accession>
<feature type="domain" description="TonB-dependent receptor plug" evidence="8">
    <location>
        <begin position="135"/>
        <end position="240"/>
    </location>
</feature>
<keyword evidence="2 7" id="KW-0813">Transport</keyword>
<comment type="similarity">
    <text evidence="7">Belongs to the TonB-dependent receptor family.</text>
</comment>
<dbReference type="Gene3D" id="2.170.130.10">
    <property type="entry name" value="TonB-dependent receptor, plug domain"/>
    <property type="match status" value="1"/>
</dbReference>
<evidence type="ECO:0000313" key="9">
    <source>
        <dbReference type="EMBL" id="TXG34782.1"/>
    </source>
</evidence>
<evidence type="ECO:0000256" key="5">
    <source>
        <dbReference type="ARBA" id="ARBA00023136"/>
    </source>
</evidence>
<gene>
    <name evidence="9" type="ORF">FUA22_17430</name>
</gene>
<comment type="caution">
    <text evidence="9">The sequence shown here is derived from an EMBL/GenBank/DDBJ whole genome shotgun (WGS) entry which is preliminary data.</text>
</comment>
<dbReference type="PROSITE" id="PS00018">
    <property type="entry name" value="EF_HAND_1"/>
    <property type="match status" value="1"/>
</dbReference>
<keyword evidence="3 7" id="KW-1134">Transmembrane beta strand</keyword>
<keyword evidence="5 7" id="KW-0472">Membrane</keyword>
<dbReference type="OrthoDB" id="9768177at2"/>
<evidence type="ECO:0000256" key="3">
    <source>
        <dbReference type="ARBA" id="ARBA00022452"/>
    </source>
</evidence>
<keyword evidence="6 7" id="KW-0998">Cell outer membrane</keyword>
<protein>
    <submittedName>
        <fullName evidence="9">TonB-dependent receptor</fullName>
    </submittedName>
</protein>
<dbReference type="InterPro" id="IPR012910">
    <property type="entry name" value="Plug_dom"/>
</dbReference>
<sequence>MSLKFDSKFKLSFVVFAISFLNINASTSSENIEPASDQVSTQQITVSGTVSDIDGPLPGVNILVKGTSQGTQTDFDGNYSLSAENGAILVFSYLGYKTQEVAVGNNTTINVTLEADVAGLDEVVVVGYGTRTRGELTGAVSTLKSEEIERTSSGNLSKSLAGKIPGLTVNDRGGYPGENNVQVFVRGRATLGNNAPLYVIDGVPSNSQAFSFLAPGDIANMSVLKDAAAAIYGARAANGVILVTTKRGKSGKAKISLSTTQQIQQFTRTPRFMNSFQYTTYQNEVDSRHGNPLQFTDQDIENFRIGNDPIQYPDTNWFDLTMNDWAHQQRHSINVSGGSENIKYFVNGDMLDQGGQYKSGDLSFEQYQLRTNLDIKVNDRIKLGVDLYGLSGKRVQPGVSRGFIYKHLTVTLPTEVGQYPNGLYGVAAEDGANPAIMSSFAGGFNDERNTEFRTRFNLDVDLGFITEGLGLNANTTITRRTGDAKHLTQPWTNYAYNPTIDEYVPQVGFDFNSGNTIAVRDSFWKYNEEYINAQLKYDRTFGDHTLRGFVAVEQTKWRGRNFNAYKRDLPSALLPDLFAGGDEGRTAFGVSNPGRARQNYFGSLSYNYQKKYLIDFTLRYDGSDIFPEGQKYGTFPGVQVGWVITKEPFMEGTSGWLNNLKLRASWAQIGNDRVAPFAYLDQFGLGGGSVQNRNYYIFGESPGLANSFYLNSIGNPNVTWESATTQNIGLSFSLFDSKLNGDFNYYWGDRSDILTSSAADIPSHAGLDLGALPNENIGIVDNWGWEFELNYADEINEDLSYSIGGNIANAQNEIVYMAEAAGVPDWRKQEGHALGSFQSYPTDGIYQTQAEIDADPAAGAGTLPGDIKYVDTDGNGQITGNDVVRRYTSNVPEITYSFNTGLKYKNFDLNLLFQGQANANIAIFFDNSGNRPAYLFEQRWTPENPNGRYPRAYERADTFNAKSSANNAITADTWIHDASFLRLRELQIGYNIPKSATKFADLRVFLRGSNVFTWDKLKGLDLDPEMPGYRNFEQGLYQPLKTWSLGVNINL</sequence>
<dbReference type="Pfam" id="PF07715">
    <property type="entry name" value="Plug"/>
    <property type="match status" value="1"/>
</dbReference>
<dbReference type="PROSITE" id="PS52016">
    <property type="entry name" value="TONB_DEPENDENT_REC_3"/>
    <property type="match status" value="1"/>
</dbReference>